<dbReference type="PANTHER" id="PTHR18964:SF149">
    <property type="entry name" value="BIFUNCTIONAL UDP-N-ACETYLGLUCOSAMINE 2-EPIMERASE_N-ACETYLMANNOSAMINE KINASE"/>
    <property type="match status" value="1"/>
</dbReference>
<keyword evidence="5" id="KW-0547">Nucleotide-binding</keyword>
<dbReference type="GO" id="GO:0005524">
    <property type="term" value="F:ATP binding"/>
    <property type="evidence" value="ECO:0007669"/>
    <property type="project" value="UniProtKB-KW"/>
</dbReference>
<keyword evidence="7" id="KW-0067">ATP-binding</keyword>
<dbReference type="PANTHER" id="PTHR18964">
    <property type="entry name" value="ROK (REPRESSOR, ORF, KINASE) FAMILY"/>
    <property type="match status" value="1"/>
</dbReference>
<comment type="similarity">
    <text evidence="1">Belongs to the ROK (NagC/XylR) family.</text>
</comment>
<evidence type="ECO:0000256" key="6">
    <source>
        <dbReference type="ARBA" id="ARBA00022777"/>
    </source>
</evidence>
<dbReference type="InterPro" id="IPR004654">
    <property type="entry name" value="ROK_glcA"/>
</dbReference>
<evidence type="ECO:0000256" key="4">
    <source>
        <dbReference type="ARBA" id="ARBA00022679"/>
    </source>
</evidence>
<keyword evidence="6" id="KW-0418">Kinase</keyword>
<dbReference type="InterPro" id="IPR049874">
    <property type="entry name" value="ROK_cs"/>
</dbReference>
<evidence type="ECO:0000256" key="5">
    <source>
        <dbReference type="ARBA" id="ARBA00022741"/>
    </source>
</evidence>
<sequence>MATKKSIGIDLGGTNIACALVEDGKLLHKVSIPTRAKEGKEYVFNAIFEAIESILAQTNTSKEEVEGIGIGVPGLVDIDRGVVKLAPNLFWEHVPVKEIIEKKFKLPVAVDNDANAAALGEVLNGAGKGNNDVVCITIGTGIGSGLIINGKIHHGLNGGAGEFGHVTVKEDGPLCNCGNQGCLETLTSATAIANEGMKILKASKTSILAQFVTEGQPLGAKEVFLAAEKGDKECKEVIEQACKSLGMALANVVNLLNPQQIIVGGGVSHAGDALFRPLTKWINHYSLDILNKDLSVDPAQLGNDAGIVGAAGLIN</sequence>
<evidence type="ECO:0000256" key="1">
    <source>
        <dbReference type="ARBA" id="ARBA00006479"/>
    </source>
</evidence>
<dbReference type="SUPFAM" id="SSF53067">
    <property type="entry name" value="Actin-like ATPase domain"/>
    <property type="match status" value="1"/>
</dbReference>
<keyword evidence="4 9" id="KW-0808">Transferase</keyword>
<dbReference type="GO" id="GO:0005737">
    <property type="term" value="C:cytoplasm"/>
    <property type="evidence" value="ECO:0007669"/>
    <property type="project" value="InterPro"/>
</dbReference>
<dbReference type="RefSeq" id="WP_353893815.1">
    <property type="nucleotide sequence ID" value="NZ_CP159485.1"/>
</dbReference>
<reference evidence="9" key="1">
    <citation type="journal article" date="2018" name="Antonie Van Leeuwenhoek">
        <title>Proteinivorax hydrogeniformans sp. nov., an anaerobic, haloalkaliphilic bacterium fermenting proteinaceous compounds with high hydrogen production.</title>
        <authorList>
            <person name="Boltyanskaya Y."/>
            <person name="Detkova E."/>
            <person name="Pimenov N."/>
            <person name="Kevbrin V."/>
        </authorList>
    </citation>
    <scope>NUCLEOTIDE SEQUENCE</scope>
    <source>
        <strain evidence="9">Z-710</strain>
    </source>
</reference>
<dbReference type="GO" id="GO:0006096">
    <property type="term" value="P:glycolytic process"/>
    <property type="evidence" value="ECO:0007669"/>
    <property type="project" value="InterPro"/>
</dbReference>
<evidence type="ECO:0000256" key="2">
    <source>
        <dbReference type="ARBA" id="ARBA00012323"/>
    </source>
</evidence>
<proteinExistence type="inferred from homology"/>
<dbReference type="InterPro" id="IPR043129">
    <property type="entry name" value="ATPase_NBD"/>
</dbReference>
<reference evidence="9" key="2">
    <citation type="submission" date="2024-06" db="EMBL/GenBank/DDBJ databases">
        <authorList>
            <person name="Petrova K.O."/>
            <person name="Toshchakov S.V."/>
            <person name="Boltjanskaja Y.V."/>
            <person name="Kevbrin V.V."/>
        </authorList>
    </citation>
    <scope>NUCLEOTIDE SEQUENCE</scope>
    <source>
        <strain evidence="9">Z-710</strain>
    </source>
</reference>
<dbReference type="AlphaFoldDB" id="A0AAU8HV83"/>
<gene>
    <name evidence="9" type="ORF">PRVXH_000578</name>
</gene>
<organism evidence="9">
    <name type="scientific">Proteinivorax hydrogeniformans</name>
    <dbReference type="NCBI Taxonomy" id="1826727"/>
    <lineage>
        <taxon>Bacteria</taxon>
        <taxon>Bacillati</taxon>
        <taxon>Bacillota</taxon>
        <taxon>Clostridia</taxon>
        <taxon>Eubacteriales</taxon>
        <taxon>Proteinivoracaceae</taxon>
        <taxon>Proteinivorax</taxon>
    </lineage>
</organism>
<evidence type="ECO:0000313" key="9">
    <source>
        <dbReference type="EMBL" id="XCI29267.1"/>
    </source>
</evidence>
<evidence type="ECO:0000256" key="3">
    <source>
        <dbReference type="ARBA" id="ARBA00014701"/>
    </source>
</evidence>
<name>A0AAU8HV83_9FIRM</name>
<dbReference type="NCBIfam" id="TIGR00744">
    <property type="entry name" value="ROK_glcA_fam"/>
    <property type="match status" value="1"/>
</dbReference>
<accession>A0AAU8HV83</accession>
<dbReference type="PROSITE" id="PS01125">
    <property type="entry name" value="ROK"/>
    <property type="match status" value="1"/>
</dbReference>
<evidence type="ECO:0000256" key="7">
    <source>
        <dbReference type="ARBA" id="ARBA00022840"/>
    </source>
</evidence>
<dbReference type="Gene3D" id="3.30.420.40">
    <property type="match status" value="2"/>
</dbReference>
<dbReference type="Pfam" id="PF00480">
    <property type="entry name" value="ROK"/>
    <property type="match status" value="1"/>
</dbReference>
<dbReference type="GO" id="GO:0004340">
    <property type="term" value="F:glucokinase activity"/>
    <property type="evidence" value="ECO:0007669"/>
    <property type="project" value="UniProtKB-EC"/>
</dbReference>
<protein>
    <recommendedName>
        <fullName evidence="3">Glucokinase</fullName>
        <ecNumber evidence="2">2.7.1.2</ecNumber>
    </recommendedName>
    <alternativeName>
        <fullName evidence="8">Glucose kinase</fullName>
    </alternativeName>
</protein>
<evidence type="ECO:0000256" key="8">
    <source>
        <dbReference type="ARBA" id="ARBA00032386"/>
    </source>
</evidence>
<dbReference type="EC" id="2.7.1.2" evidence="2"/>
<dbReference type="InterPro" id="IPR000600">
    <property type="entry name" value="ROK"/>
</dbReference>
<dbReference type="EMBL" id="CP159485">
    <property type="protein sequence ID" value="XCI29267.1"/>
    <property type="molecule type" value="Genomic_DNA"/>
</dbReference>